<keyword evidence="1" id="KW-0812">Transmembrane</keyword>
<dbReference type="RefSeq" id="WP_120514288.1">
    <property type="nucleotide sequence ID" value="NZ_RMBX01000001.1"/>
</dbReference>
<dbReference type="Pfam" id="PF07883">
    <property type="entry name" value="Cupin_2"/>
    <property type="match status" value="1"/>
</dbReference>
<feature type="transmembrane region" description="Helical" evidence="1">
    <location>
        <begin position="9"/>
        <end position="27"/>
    </location>
</feature>
<dbReference type="InterPro" id="IPR013096">
    <property type="entry name" value="Cupin_2"/>
</dbReference>
<evidence type="ECO:0000313" key="4">
    <source>
        <dbReference type="Proteomes" id="UP000279089"/>
    </source>
</evidence>
<sequence>MRSIIFKRIVMLALIFITSYLVIGNLLHRVVFPEKKPAVSTWFKPGQELYSKTEGFRQTVLKQESGYVHCTLEIEPFAAGPPSHIHMGFDEVFEIESGELTVWVNGEIKKLHAGEVLRIPRGTPHKPYNETADTIRTKGPIAFPEKFAFCLVQVYGAMDRQPGFERSSQAILQMPLFQTNGFDSYLADGPPVFMQKTMGWVVVPMSRLLGYSSYYREFDPFYNQK</sequence>
<accession>A0A3N4MLZ3</accession>
<reference evidence="4" key="1">
    <citation type="submission" date="2018-11" db="EMBL/GenBank/DDBJ databases">
        <title>Chitinophaga lutea sp.nov., isolate from arsenic contaminated soil.</title>
        <authorList>
            <person name="Zong Y."/>
        </authorList>
    </citation>
    <scope>NUCLEOTIDE SEQUENCE [LARGE SCALE GENOMIC DNA]</scope>
    <source>
        <strain evidence="4">YLT18</strain>
    </source>
</reference>
<gene>
    <name evidence="3" type="ORF">EG028_01630</name>
</gene>
<keyword evidence="1" id="KW-1133">Transmembrane helix</keyword>
<dbReference type="OrthoDB" id="1423961at2"/>
<name>A0A3N4MLZ3_9BACT</name>
<dbReference type="InterPro" id="IPR014710">
    <property type="entry name" value="RmlC-like_jellyroll"/>
</dbReference>
<keyword evidence="1" id="KW-0472">Membrane</keyword>
<feature type="domain" description="Cupin type-2" evidence="2">
    <location>
        <begin position="73"/>
        <end position="133"/>
    </location>
</feature>
<keyword evidence="4" id="KW-1185">Reference proteome</keyword>
<dbReference type="InterPro" id="IPR011051">
    <property type="entry name" value="RmlC_Cupin_sf"/>
</dbReference>
<dbReference type="SUPFAM" id="SSF51182">
    <property type="entry name" value="RmlC-like cupins"/>
    <property type="match status" value="1"/>
</dbReference>
<protein>
    <submittedName>
        <fullName evidence="3">Cupin domain-containing protein</fullName>
    </submittedName>
</protein>
<comment type="caution">
    <text evidence="3">The sequence shown here is derived from an EMBL/GenBank/DDBJ whole genome shotgun (WGS) entry which is preliminary data.</text>
</comment>
<dbReference type="AlphaFoldDB" id="A0A3N4MLZ3"/>
<evidence type="ECO:0000259" key="2">
    <source>
        <dbReference type="Pfam" id="PF07883"/>
    </source>
</evidence>
<dbReference type="EMBL" id="RMBX01000001">
    <property type="protein sequence ID" value="RPD43017.1"/>
    <property type="molecule type" value="Genomic_DNA"/>
</dbReference>
<dbReference type="Gene3D" id="2.60.120.10">
    <property type="entry name" value="Jelly Rolls"/>
    <property type="match status" value="1"/>
</dbReference>
<evidence type="ECO:0000313" key="3">
    <source>
        <dbReference type="EMBL" id="RPD43017.1"/>
    </source>
</evidence>
<evidence type="ECO:0000256" key="1">
    <source>
        <dbReference type="SAM" id="Phobius"/>
    </source>
</evidence>
<proteinExistence type="predicted"/>
<dbReference type="Proteomes" id="UP000279089">
    <property type="component" value="Unassembled WGS sequence"/>
</dbReference>
<organism evidence="3 4">
    <name type="scientific">Chitinophaga barathri</name>
    <dbReference type="NCBI Taxonomy" id="1647451"/>
    <lineage>
        <taxon>Bacteria</taxon>
        <taxon>Pseudomonadati</taxon>
        <taxon>Bacteroidota</taxon>
        <taxon>Chitinophagia</taxon>
        <taxon>Chitinophagales</taxon>
        <taxon>Chitinophagaceae</taxon>
        <taxon>Chitinophaga</taxon>
    </lineage>
</organism>